<feature type="region of interest" description="Disordered" evidence="1">
    <location>
        <begin position="76"/>
        <end position="175"/>
    </location>
</feature>
<dbReference type="GO" id="GO:0017156">
    <property type="term" value="P:calcium-ion regulated exocytosis"/>
    <property type="evidence" value="ECO:0007669"/>
    <property type="project" value="TreeGrafter"/>
</dbReference>
<sequence>MGDAVSRFTELFPFSESLNLSASRLQRERDKPEDTRSLVMGPLLRRRQSEQTKFVVPQIFVDYGSRRTSYASDYMRRCSAESGSSRRTSLASGDTDRRGSGSSLSSRRTSLASDADRRGSAGSSISSRRTSLLSSDCASRRGSGSSKSCASSRKSSDASRFGDTDELLADYSDSETIEEDYMAEMAEMNEQEMRRSSYEEPIGQPVKEKDRRKLYRRSHSLAEIRRPTHVFLPEGGRGRGDGRRITLSSLVVSSMNALDYTVNPVTPQCQPRKKPKLNAKGQGVSIGLPDKPVVMHDLNLDDMMMPSFTPPMPPTGKLKVQFQMAENKTSLTVIVIEADNLRIAGLPADTEINPYVKAFLVPGRTFKYRTKTIPKTKTPVFLEKFTITDLVPSDMDDKAAIEFQIYSSHNVTRRHLVGMSSIYLSNLCELENGLADLTIMPETVYRLHQGDIRISGCYQPVAGKIVFNVLEARNLPRVSLLGAINPYVKVEMYVNGIRQDKHKTKVRQNTQDPVWNHPCVFEINRENPKLLGHAFVFQLIHKDMMMGVQKLGQVELGWYSHGEQLDHWYDIMEHPHRPTDYWHPVIKTSKIGS</sequence>
<protein>
    <recommendedName>
        <fullName evidence="2">C2 domain-containing protein</fullName>
    </recommendedName>
</protein>
<feature type="domain" description="C2" evidence="2">
    <location>
        <begin position="314"/>
        <end position="439"/>
    </location>
</feature>
<dbReference type="GO" id="GO:0001786">
    <property type="term" value="F:phosphatidylserine binding"/>
    <property type="evidence" value="ECO:0007669"/>
    <property type="project" value="TreeGrafter"/>
</dbReference>
<name>A0A8B6H794_MYTGA</name>
<dbReference type="GO" id="GO:0005544">
    <property type="term" value="F:calcium-dependent phospholipid binding"/>
    <property type="evidence" value="ECO:0007669"/>
    <property type="project" value="TreeGrafter"/>
</dbReference>
<dbReference type="PANTHER" id="PTHR10024:SF374">
    <property type="entry name" value="C2 DOMAIN-CONTAINING PROTEIN"/>
    <property type="match status" value="1"/>
</dbReference>
<dbReference type="PROSITE" id="PS50004">
    <property type="entry name" value="C2"/>
    <property type="match status" value="2"/>
</dbReference>
<gene>
    <name evidence="3" type="ORF">MGAL_10B078306</name>
</gene>
<dbReference type="Proteomes" id="UP000596742">
    <property type="component" value="Unassembled WGS sequence"/>
</dbReference>
<evidence type="ECO:0000313" key="4">
    <source>
        <dbReference type="Proteomes" id="UP000596742"/>
    </source>
</evidence>
<feature type="compositionally biased region" description="Acidic residues" evidence="1">
    <location>
        <begin position="164"/>
        <end position="175"/>
    </location>
</feature>
<dbReference type="InterPro" id="IPR000008">
    <property type="entry name" value="C2_dom"/>
</dbReference>
<dbReference type="AlphaFoldDB" id="A0A8B6H794"/>
<feature type="region of interest" description="Disordered" evidence="1">
    <location>
        <begin position="263"/>
        <end position="285"/>
    </location>
</feature>
<feature type="compositionally biased region" description="Low complexity" evidence="1">
    <location>
        <begin position="100"/>
        <end position="113"/>
    </location>
</feature>
<dbReference type="GO" id="GO:0070382">
    <property type="term" value="C:exocytic vesicle"/>
    <property type="evidence" value="ECO:0007669"/>
    <property type="project" value="TreeGrafter"/>
</dbReference>
<organism evidence="3 4">
    <name type="scientific">Mytilus galloprovincialis</name>
    <name type="common">Mediterranean mussel</name>
    <dbReference type="NCBI Taxonomy" id="29158"/>
    <lineage>
        <taxon>Eukaryota</taxon>
        <taxon>Metazoa</taxon>
        <taxon>Spiralia</taxon>
        <taxon>Lophotrochozoa</taxon>
        <taxon>Mollusca</taxon>
        <taxon>Bivalvia</taxon>
        <taxon>Autobranchia</taxon>
        <taxon>Pteriomorphia</taxon>
        <taxon>Mytilida</taxon>
        <taxon>Mytiloidea</taxon>
        <taxon>Mytilidae</taxon>
        <taxon>Mytilinae</taxon>
        <taxon>Mytilus</taxon>
    </lineage>
</organism>
<dbReference type="GO" id="GO:0000149">
    <property type="term" value="F:SNARE binding"/>
    <property type="evidence" value="ECO:0007669"/>
    <property type="project" value="TreeGrafter"/>
</dbReference>
<dbReference type="OrthoDB" id="270970at2759"/>
<dbReference type="CDD" id="cd00276">
    <property type="entry name" value="C2B_Synaptotagmin"/>
    <property type="match status" value="1"/>
</dbReference>
<feature type="domain" description="C2" evidence="2">
    <location>
        <begin position="448"/>
        <end position="583"/>
    </location>
</feature>
<dbReference type="GO" id="GO:0005886">
    <property type="term" value="C:plasma membrane"/>
    <property type="evidence" value="ECO:0007669"/>
    <property type="project" value="TreeGrafter"/>
</dbReference>
<dbReference type="SMART" id="SM00239">
    <property type="entry name" value="C2"/>
    <property type="match status" value="2"/>
</dbReference>
<dbReference type="Pfam" id="PF00168">
    <property type="entry name" value="C2"/>
    <property type="match status" value="2"/>
</dbReference>
<keyword evidence="4" id="KW-1185">Reference proteome</keyword>
<accession>A0A8B6H794</accession>
<reference evidence="3" key="1">
    <citation type="submission" date="2018-11" db="EMBL/GenBank/DDBJ databases">
        <authorList>
            <person name="Alioto T."/>
            <person name="Alioto T."/>
        </authorList>
    </citation>
    <scope>NUCLEOTIDE SEQUENCE</scope>
</reference>
<feature type="compositionally biased region" description="Low complexity" evidence="1">
    <location>
        <begin position="120"/>
        <end position="153"/>
    </location>
</feature>
<proteinExistence type="predicted"/>
<dbReference type="GO" id="GO:0005509">
    <property type="term" value="F:calcium ion binding"/>
    <property type="evidence" value="ECO:0007669"/>
    <property type="project" value="TreeGrafter"/>
</dbReference>
<evidence type="ECO:0000313" key="3">
    <source>
        <dbReference type="EMBL" id="VDI74877.1"/>
    </source>
</evidence>
<feature type="compositionally biased region" description="Basic and acidic residues" evidence="1">
    <location>
        <begin position="154"/>
        <end position="163"/>
    </location>
</feature>
<dbReference type="EMBL" id="UYJE01009612">
    <property type="protein sequence ID" value="VDI74877.1"/>
    <property type="molecule type" value="Genomic_DNA"/>
</dbReference>
<evidence type="ECO:0000256" key="1">
    <source>
        <dbReference type="SAM" id="MobiDB-lite"/>
    </source>
</evidence>
<dbReference type="PANTHER" id="PTHR10024">
    <property type="entry name" value="SYNAPTOTAGMIN"/>
    <property type="match status" value="1"/>
</dbReference>
<dbReference type="InterPro" id="IPR035892">
    <property type="entry name" value="C2_domain_sf"/>
</dbReference>
<dbReference type="CDD" id="cd00030">
    <property type="entry name" value="C2"/>
    <property type="match status" value="1"/>
</dbReference>
<feature type="compositionally biased region" description="Polar residues" evidence="1">
    <location>
        <begin position="81"/>
        <end position="90"/>
    </location>
</feature>
<evidence type="ECO:0000259" key="2">
    <source>
        <dbReference type="PROSITE" id="PS50004"/>
    </source>
</evidence>
<dbReference type="GO" id="GO:0030276">
    <property type="term" value="F:clathrin binding"/>
    <property type="evidence" value="ECO:0007669"/>
    <property type="project" value="TreeGrafter"/>
</dbReference>
<dbReference type="Gene3D" id="2.60.40.150">
    <property type="entry name" value="C2 domain"/>
    <property type="match status" value="2"/>
</dbReference>
<dbReference type="SUPFAM" id="SSF49562">
    <property type="entry name" value="C2 domain (Calcium/lipid-binding domain, CaLB)"/>
    <property type="match status" value="2"/>
</dbReference>
<comment type="caution">
    <text evidence="3">The sequence shown here is derived from an EMBL/GenBank/DDBJ whole genome shotgun (WGS) entry which is preliminary data.</text>
</comment>